<dbReference type="AlphaFoldDB" id="A0A655C7N5"/>
<reference evidence="1 2" key="1">
    <citation type="submission" date="2015-03" db="EMBL/GenBank/DDBJ databases">
        <authorList>
            <consortium name="Pathogen Informatics"/>
        </authorList>
    </citation>
    <scope>NUCLEOTIDE SEQUENCE [LARGE SCALE GENOMIC DNA]</scope>
    <source>
        <strain evidence="1 2">3476</strain>
    </source>
</reference>
<dbReference type="EMBL" id="CQPC01000017">
    <property type="protein sequence ID" value="CNU00927.1"/>
    <property type="molecule type" value="Genomic_DNA"/>
</dbReference>
<evidence type="ECO:0000313" key="1">
    <source>
        <dbReference type="EMBL" id="CNU00927.1"/>
    </source>
</evidence>
<sequence>MRAFFQRLIELNAQTDQIVMIAAKTDLRHLMGRNTFYIDNLITKAAVDVRLE</sequence>
<dbReference type="Proteomes" id="UP000039541">
    <property type="component" value="Unassembled WGS sequence"/>
</dbReference>
<protein>
    <submittedName>
        <fullName evidence="1">Uncharacterized protein</fullName>
    </submittedName>
</protein>
<accession>A0A655C7N5</accession>
<organism evidence="1 2">
    <name type="scientific">Salmonella enterica subsp. enterica serovar Bovismorbificans</name>
    <dbReference type="NCBI Taxonomy" id="58097"/>
    <lineage>
        <taxon>Bacteria</taxon>
        <taxon>Pseudomonadati</taxon>
        <taxon>Pseudomonadota</taxon>
        <taxon>Gammaproteobacteria</taxon>
        <taxon>Enterobacterales</taxon>
        <taxon>Enterobacteriaceae</taxon>
        <taxon>Salmonella</taxon>
    </lineage>
</organism>
<gene>
    <name evidence="1" type="ORF">ERS008202_01636</name>
</gene>
<proteinExistence type="predicted"/>
<name>A0A655C7N5_SALET</name>
<evidence type="ECO:0000313" key="2">
    <source>
        <dbReference type="Proteomes" id="UP000039541"/>
    </source>
</evidence>